<proteinExistence type="predicted"/>
<dbReference type="InterPro" id="IPR004875">
    <property type="entry name" value="DDE_SF_endonuclease_dom"/>
</dbReference>
<dbReference type="GO" id="GO:0003676">
    <property type="term" value="F:nucleic acid binding"/>
    <property type="evidence" value="ECO:0007669"/>
    <property type="project" value="InterPro"/>
</dbReference>
<keyword evidence="3" id="KW-1185">Reference proteome</keyword>
<dbReference type="Proteomes" id="UP000800200">
    <property type="component" value="Unassembled WGS sequence"/>
</dbReference>
<organism evidence="2 3">
    <name type="scientific">Zopfia rhizophila CBS 207.26</name>
    <dbReference type="NCBI Taxonomy" id="1314779"/>
    <lineage>
        <taxon>Eukaryota</taxon>
        <taxon>Fungi</taxon>
        <taxon>Dikarya</taxon>
        <taxon>Ascomycota</taxon>
        <taxon>Pezizomycotina</taxon>
        <taxon>Dothideomycetes</taxon>
        <taxon>Dothideomycetes incertae sedis</taxon>
        <taxon>Zopfiaceae</taxon>
        <taxon>Zopfia</taxon>
    </lineage>
</organism>
<evidence type="ECO:0000313" key="2">
    <source>
        <dbReference type="EMBL" id="KAF2192928.1"/>
    </source>
</evidence>
<reference evidence="2" key="1">
    <citation type="journal article" date="2020" name="Stud. Mycol.">
        <title>101 Dothideomycetes genomes: a test case for predicting lifestyles and emergence of pathogens.</title>
        <authorList>
            <person name="Haridas S."/>
            <person name="Albert R."/>
            <person name="Binder M."/>
            <person name="Bloem J."/>
            <person name="Labutti K."/>
            <person name="Salamov A."/>
            <person name="Andreopoulos B."/>
            <person name="Baker S."/>
            <person name="Barry K."/>
            <person name="Bills G."/>
            <person name="Bluhm B."/>
            <person name="Cannon C."/>
            <person name="Castanera R."/>
            <person name="Culley D."/>
            <person name="Daum C."/>
            <person name="Ezra D."/>
            <person name="Gonzalez J."/>
            <person name="Henrissat B."/>
            <person name="Kuo A."/>
            <person name="Liang C."/>
            <person name="Lipzen A."/>
            <person name="Lutzoni F."/>
            <person name="Magnuson J."/>
            <person name="Mondo S."/>
            <person name="Nolan M."/>
            <person name="Ohm R."/>
            <person name="Pangilinan J."/>
            <person name="Park H.-J."/>
            <person name="Ramirez L."/>
            <person name="Alfaro M."/>
            <person name="Sun H."/>
            <person name="Tritt A."/>
            <person name="Yoshinaga Y."/>
            <person name="Zwiers L.-H."/>
            <person name="Turgeon B."/>
            <person name="Goodwin S."/>
            <person name="Spatafora J."/>
            <person name="Crous P."/>
            <person name="Grigoriev I."/>
        </authorList>
    </citation>
    <scope>NUCLEOTIDE SEQUENCE</scope>
    <source>
        <strain evidence="2">CBS 207.26</strain>
    </source>
</reference>
<name>A0A6A6EQE3_9PEZI</name>
<evidence type="ECO:0000259" key="1">
    <source>
        <dbReference type="Pfam" id="PF03184"/>
    </source>
</evidence>
<sequence>MVRAAAESIRYSTTPPAERAALKPLGRDSFKRFATTNPRDTWNFDECGFRIGIGGSQDVLIIETFKAAQSPSETNRDFILMHFDKYTKERRVGEWRLLIFDGYGSHLTNEFITYCFENKIWPYALPPYSSHELQPLDVVVFQLYKYWHKKRVELAVRVGIEDFNKVEFLHAVRWMRKQAFKLSTIKAAFKKTGIWLLDKNVVLERLPTIDARAAISPLQPPAQLVSPSTPVTAVDIVKYTREIGLLNHRVTKLSKAAVAVAAAREKAEQDLRAQTVAARHRQRRQVSDRRVV</sequence>
<dbReference type="AlphaFoldDB" id="A0A6A6EQE3"/>
<gene>
    <name evidence="2" type="ORF">K469DRAFT_693024</name>
</gene>
<dbReference type="Pfam" id="PF03184">
    <property type="entry name" value="DDE_1"/>
    <property type="match status" value="1"/>
</dbReference>
<accession>A0A6A6EQE3</accession>
<dbReference type="EMBL" id="ML994614">
    <property type="protein sequence ID" value="KAF2192928.1"/>
    <property type="molecule type" value="Genomic_DNA"/>
</dbReference>
<feature type="domain" description="DDE-1" evidence="1">
    <location>
        <begin position="75"/>
        <end position="189"/>
    </location>
</feature>
<protein>
    <submittedName>
        <fullName evidence="2">DDE-domain-containing protein</fullName>
    </submittedName>
</protein>
<evidence type="ECO:0000313" key="3">
    <source>
        <dbReference type="Proteomes" id="UP000800200"/>
    </source>
</evidence>
<dbReference type="OrthoDB" id="5425161at2759"/>